<evidence type="ECO:0000313" key="4">
    <source>
        <dbReference type="Proteomes" id="UP000179209"/>
    </source>
</evidence>
<keyword evidence="1" id="KW-0812">Transmembrane</keyword>
<feature type="transmembrane region" description="Helical" evidence="1">
    <location>
        <begin position="284"/>
        <end position="308"/>
    </location>
</feature>
<dbReference type="Gene3D" id="3.90.550.10">
    <property type="entry name" value="Spore Coat Polysaccharide Biosynthesis Protein SpsA, Chain A"/>
    <property type="match status" value="1"/>
</dbReference>
<keyword evidence="1" id="KW-1133">Transmembrane helix</keyword>
<dbReference type="InterPro" id="IPR029044">
    <property type="entry name" value="Nucleotide-diphossugar_trans"/>
</dbReference>
<gene>
    <name evidence="3" type="ORF">A3I51_01120</name>
</gene>
<keyword evidence="1" id="KW-0472">Membrane</keyword>
<sequence length="314" mass="35630">MANHKIIISVIIPFIKTNPYVEQCLNFLKKQSFKNFEIILLPDSATGPLGPAQKRDLAAKRANGEILAFIDDDAYPSKDWLKSALRCFQEKDVAAVCGPGVTPPDDNIFQRSGGWVNSLWFGSGGAGTYRFIPQKRRLVDDYPSMNFLIRKTDFNSVGGFDTHFWPGEDTKLCLDLVYKLKKKIIYHPQVLVYHHRKPLFLPHLQQISRFAVHRGHFARILPATSLRFGYLIPTLFVMFVLFGYIISLLYNPLLPVYLVIIVLYLCILTANIVYVMLKTGSILVSVLTGSGILLTHILYGILFPYGYLKKSLKQ</sequence>
<evidence type="ECO:0000259" key="2">
    <source>
        <dbReference type="Pfam" id="PF13632"/>
    </source>
</evidence>
<feature type="transmembrane region" description="Helical" evidence="1">
    <location>
        <begin position="228"/>
        <end position="250"/>
    </location>
</feature>
<accession>A0A1F6B538</accession>
<dbReference type="EMBL" id="MFKA01000032">
    <property type="protein sequence ID" value="OGG32051.1"/>
    <property type="molecule type" value="Genomic_DNA"/>
</dbReference>
<dbReference type="InterPro" id="IPR001173">
    <property type="entry name" value="Glyco_trans_2-like"/>
</dbReference>
<organism evidence="3 4">
    <name type="scientific">Candidatus Gottesmanbacteria bacterium RIFCSPLOWO2_02_FULL_38_8</name>
    <dbReference type="NCBI Taxonomy" id="1798397"/>
    <lineage>
        <taxon>Bacteria</taxon>
        <taxon>Candidatus Gottesmaniibacteriota</taxon>
    </lineage>
</organism>
<dbReference type="SUPFAM" id="SSF53448">
    <property type="entry name" value="Nucleotide-diphospho-sugar transferases"/>
    <property type="match status" value="1"/>
</dbReference>
<dbReference type="InterPro" id="IPR050834">
    <property type="entry name" value="Glycosyltransf_2"/>
</dbReference>
<evidence type="ECO:0000313" key="3">
    <source>
        <dbReference type="EMBL" id="OGG32051.1"/>
    </source>
</evidence>
<dbReference type="Proteomes" id="UP000179209">
    <property type="component" value="Unassembled WGS sequence"/>
</dbReference>
<feature type="domain" description="Glycosyltransferase 2-like" evidence="2">
    <location>
        <begin position="68"/>
        <end position="269"/>
    </location>
</feature>
<dbReference type="PANTHER" id="PTHR43685:SF3">
    <property type="entry name" value="SLR2126 PROTEIN"/>
    <property type="match status" value="1"/>
</dbReference>
<dbReference type="AlphaFoldDB" id="A0A1F6B538"/>
<proteinExistence type="predicted"/>
<protein>
    <recommendedName>
        <fullName evidence="2">Glycosyltransferase 2-like domain-containing protein</fullName>
    </recommendedName>
</protein>
<dbReference type="Pfam" id="PF13632">
    <property type="entry name" value="Glyco_trans_2_3"/>
    <property type="match status" value="1"/>
</dbReference>
<name>A0A1F6B538_9BACT</name>
<feature type="transmembrane region" description="Helical" evidence="1">
    <location>
        <begin position="256"/>
        <end position="277"/>
    </location>
</feature>
<reference evidence="3 4" key="1">
    <citation type="journal article" date="2016" name="Nat. Commun.">
        <title>Thousands of microbial genomes shed light on interconnected biogeochemical processes in an aquifer system.</title>
        <authorList>
            <person name="Anantharaman K."/>
            <person name="Brown C.T."/>
            <person name="Hug L.A."/>
            <person name="Sharon I."/>
            <person name="Castelle C.J."/>
            <person name="Probst A.J."/>
            <person name="Thomas B.C."/>
            <person name="Singh A."/>
            <person name="Wilkins M.J."/>
            <person name="Karaoz U."/>
            <person name="Brodie E.L."/>
            <person name="Williams K.H."/>
            <person name="Hubbard S.S."/>
            <person name="Banfield J.F."/>
        </authorList>
    </citation>
    <scope>NUCLEOTIDE SEQUENCE [LARGE SCALE GENOMIC DNA]</scope>
</reference>
<evidence type="ECO:0000256" key="1">
    <source>
        <dbReference type="SAM" id="Phobius"/>
    </source>
</evidence>
<comment type="caution">
    <text evidence="3">The sequence shown here is derived from an EMBL/GenBank/DDBJ whole genome shotgun (WGS) entry which is preliminary data.</text>
</comment>
<dbReference type="PANTHER" id="PTHR43685">
    <property type="entry name" value="GLYCOSYLTRANSFERASE"/>
    <property type="match status" value="1"/>
</dbReference>